<dbReference type="PANTHER" id="PTHR11051">
    <property type="entry name" value="GLYCOSYL HYDROLASE-RELATED"/>
    <property type="match status" value="1"/>
</dbReference>
<dbReference type="EMBL" id="WSQA01000001">
    <property type="protein sequence ID" value="MVZ60590.1"/>
    <property type="molecule type" value="Genomic_DNA"/>
</dbReference>
<dbReference type="GO" id="GO:0005975">
    <property type="term" value="P:carbohydrate metabolic process"/>
    <property type="evidence" value="ECO:0007669"/>
    <property type="project" value="InterPro"/>
</dbReference>
<dbReference type="Proteomes" id="UP000435036">
    <property type="component" value="Unassembled WGS sequence"/>
</dbReference>
<dbReference type="GO" id="GO:0004553">
    <property type="term" value="F:hydrolase activity, hydrolyzing O-glycosyl compounds"/>
    <property type="evidence" value="ECO:0007669"/>
    <property type="project" value="TreeGrafter"/>
</dbReference>
<name>A0A6N8KT31_9SPHI</name>
<evidence type="ECO:0000313" key="3">
    <source>
        <dbReference type="Proteomes" id="UP000435036"/>
    </source>
</evidence>
<organism evidence="2 3">
    <name type="scientific">Sphingobacterium humi</name>
    <dbReference type="NCBI Taxonomy" id="1796905"/>
    <lineage>
        <taxon>Bacteria</taxon>
        <taxon>Pseudomonadati</taxon>
        <taxon>Bacteroidota</taxon>
        <taxon>Sphingobacteriia</taxon>
        <taxon>Sphingobacteriales</taxon>
        <taxon>Sphingobacteriaceae</taxon>
        <taxon>Sphingobacterium</taxon>
    </lineage>
</organism>
<feature type="chain" id="PRO_5026962520" description="Glycoside hydrolase family 65" evidence="1">
    <location>
        <begin position="24"/>
        <end position="716"/>
    </location>
</feature>
<dbReference type="SUPFAM" id="SSF48208">
    <property type="entry name" value="Six-hairpin glycosidases"/>
    <property type="match status" value="1"/>
</dbReference>
<comment type="caution">
    <text evidence="2">The sequence shown here is derived from an EMBL/GenBank/DDBJ whole genome shotgun (WGS) entry which is preliminary data.</text>
</comment>
<evidence type="ECO:0008006" key="4">
    <source>
        <dbReference type="Google" id="ProtNLM"/>
    </source>
</evidence>
<keyword evidence="3" id="KW-1185">Reference proteome</keyword>
<protein>
    <recommendedName>
        <fullName evidence="4">Glycoside hydrolase family 65</fullName>
    </recommendedName>
</protein>
<evidence type="ECO:0000256" key="1">
    <source>
        <dbReference type="SAM" id="SignalP"/>
    </source>
</evidence>
<proteinExistence type="predicted"/>
<sequence>MRKPLLITCLGIMLMALAPSAGAQSKIDRKAVVSRHKVQNTSMDTLASLTVGNGQFAYTVDATGMQSFPSYYQKGVSLGTQSDWGWNSFPNTGNYKFEETLKAYDFNQDGRQALYSIQHKEAGRAKEATDYFRVNAHRLQLGNVGLQLLLKNGQKAKATDIKDIQQELDPWTGIIHSRFTLEGERVEVKTAAHPQEDLIAVHVASPLIGKGRLQVFIRYPYPTGTFLDEAANYADADQHQSAILKQTNDGALLKHQLSSALYYSQAQYSKGSMSAAGQHEFVYQPDKSLQSFDFSCRFLPEAPAAGKLAGYAAVAQASSQAWESFWQSGAAVDFAGSSDPRAQELERRVVLSQYLTKVQCTGENPPQETGLTFNSWYGKPHTEMHWWHAVHFALWGRPKYLEKSMGYYFRTQDKARALAERQGYKGVRWIKMTDLEGNESPSSVAAFLIWEQPHLIYLAELAYRDKQDPEVLKKYQDLVFQTAEFMADFAHFDEANDRYNLGLGVIPAQEVFRAAETRNPTYEVAYWDWALGIAQQWKERLGLPKEQKWQTVIDKLAKLPVQDGVYLATETATDSYTNPKWRTDHPSVLGALGMVPESPKLDKQVMKNTLDTVWKTWFWTETWGWDFPMVAMNAARLKQPQKALDALFMDIQTNTYLKNGHNYQDGRLRIYLPGNGGVLAAVAMMLEGWDGENNTYPGFPQDGSWKIKAEGFKKMP</sequence>
<dbReference type="OrthoDB" id="127395at2"/>
<accession>A0A6N8KT31</accession>
<evidence type="ECO:0000313" key="2">
    <source>
        <dbReference type="EMBL" id="MVZ60590.1"/>
    </source>
</evidence>
<dbReference type="InterPro" id="IPR012341">
    <property type="entry name" value="6hp_glycosidase-like_sf"/>
</dbReference>
<feature type="signal peptide" evidence="1">
    <location>
        <begin position="1"/>
        <end position="23"/>
    </location>
</feature>
<dbReference type="RefSeq" id="WP_160367229.1">
    <property type="nucleotide sequence ID" value="NZ_WSQA01000001.1"/>
</dbReference>
<keyword evidence="1" id="KW-0732">Signal</keyword>
<dbReference type="AlphaFoldDB" id="A0A6N8KT31"/>
<gene>
    <name evidence="2" type="ORF">GQF63_01010</name>
</gene>
<dbReference type="InterPro" id="IPR008928">
    <property type="entry name" value="6-hairpin_glycosidase_sf"/>
</dbReference>
<reference evidence="2 3" key="1">
    <citation type="submission" date="2019-12" db="EMBL/GenBank/DDBJ databases">
        <authorList>
            <person name="Dong K."/>
        </authorList>
    </citation>
    <scope>NUCLEOTIDE SEQUENCE [LARGE SCALE GENOMIC DNA]</scope>
    <source>
        <strain evidence="2 3">JCM 31225</strain>
    </source>
</reference>
<dbReference type="PANTHER" id="PTHR11051:SF8">
    <property type="entry name" value="PROTEIN-GLUCOSYLGALACTOSYLHYDROXYLYSINE GLUCOSIDASE"/>
    <property type="match status" value="1"/>
</dbReference>
<dbReference type="Gene3D" id="1.50.10.10">
    <property type="match status" value="1"/>
</dbReference>